<evidence type="ECO:0000313" key="4">
    <source>
        <dbReference type="Proteomes" id="UP000317257"/>
    </source>
</evidence>
<organism evidence="3 4">
    <name type="scientific">Metarhizium rileyi (strain RCEF 4871)</name>
    <name type="common">Nomuraea rileyi</name>
    <dbReference type="NCBI Taxonomy" id="1649241"/>
    <lineage>
        <taxon>Eukaryota</taxon>
        <taxon>Fungi</taxon>
        <taxon>Dikarya</taxon>
        <taxon>Ascomycota</taxon>
        <taxon>Pezizomycotina</taxon>
        <taxon>Sordariomycetes</taxon>
        <taxon>Hypocreomycetidae</taxon>
        <taxon>Hypocreales</taxon>
        <taxon>Clavicipitaceae</taxon>
        <taxon>Metarhizium</taxon>
    </lineage>
</organism>
<feature type="domain" description="Retrotransposon gag" evidence="2">
    <location>
        <begin position="24"/>
        <end position="108"/>
    </location>
</feature>
<dbReference type="Proteomes" id="UP000317257">
    <property type="component" value="Unassembled WGS sequence"/>
</dbReference>
<protein>
    <recommendedName>
        <fullName evidence="2">Retrotransposon gag domain-containing protein</fullName>
    </recommendedName>
</protein>
<dbReference type="Pfam" id="PF03732">
    <property type="entry name" value="Retrotrans_gag"/>
    <property type="match status" value="1"/>
</dbReference>
<feature type="region of interest" description="Disordered" evidence="1">
    <location>
        <begin position="128"/>
        <end position="151"/>
    </location>
</feature>
<evidence type="ECO:0000313" key="3">
    <source>
        <dbReference type="EMBL" id="TWU70396.1"/>
    </source>
</evidence>
<sequence length="151" mass="17016">MGPYSSLIIVCPAREDCARSPGRPALNWLTQALKRSPGILQDYDEFKTQLKRAFELDNDAQKLQAARQLAGLHEKGSVQEYALRFSGLADQAGINDQTKVALFTKGFKPRIREGLIIYVQTAREETRNDSQLYYSGQQARKDGMHRRGKDG</sequence>
<proteinExistence type="predicted"/>
<evidence type="ECO:0000259" key="2">
    <source>
        <dbReference type="Pfam" id="PF03732"/>
    </source>
</evidence>
<dbReference type="EMBL" id="SBHS01000115">
    <property type="protein sequence ID" value="TWU70396.1"/>
    <property type="molecule type" value="Genomic_DNA"/>
</dbReference>
<name>A0A5C6G3N4_METRR</name>
<dbReference type="AlphaFoldDB" id="A0A5C6G3N4"/>
<dbReference type="InterPro" id="IPR005162">
    <property type="entry name" value="Retrotrans_gag_dom"/>
</dbReference>
<comment type="caution">
    <text evidence="3">The sequence shown here is derived from an EMBL/GenBank/DDBJ whole genome shotgun (WGS) entry which is preliminary data.</text>
</comment>
<feature type="compositionally biased region" description="Polar residues" evidence="1">
    <location>
        <begin position="129"/>
        <end position="138"/>
    </location>
</feature>
<evidence type="ECO:0000256" key="1">
    <source>
        <dbReference type="SAM" id="MobiDB-lite"/>
    </source>
</evidence>
<accession>A0A5C6G3N4</accession>
<gene>
    <name evidence="3" type="ORF">ED733_000044</name>
</gene>
<reference evidence="4" key="1">
    <citation type="submission" date="2018-12" db="EMBL/GenBank/DDBJ databases">
        <title>The complete genome of Metarhizium rileyi, a key fungal pathogen of Lepidoptera.</title>
        <authorList>
            <person name="Binneck E."/>
            <person name="Lastra C.C.L."/>
            <person name="Sosa-Gomez D.R."/>
        </authorList>
    </citation>
    <scope>NUCLEOTIDE SEQUENCE [LARGE SCALE GENOMIC DNA]</scope>
    <source>
        <strain evidence="4">Cep018-CH2</strain>
    </source>
</reference>